<accession>A0A9E2BNJ6</accession>
<evidence type="ECO:0000256" key="1">
    <source>
        <dbReference type="SAM" id="MobiDB-lite"/>
    </source>
</evidence>
<reference evidence="2 3" key="1">
    <citation type="journal article" date="2021" name="bioRxiv">
        <title>Unique metabolic strategies in Hadean analogues reveal hints for primordial physiology.</title>
        <authorList>
            <person name="Nobu M.K."/>
            <person name="Nakai R."/>
            <person name="Tamazawa S."/>
            <person name="Mori H."/>
            <person name="Toyoda A."/>
            <person name="Ijiri A."/>
            <person name="Suzuki S."/>
            <person name="Kurokawa K."/>
            <person name="Kamagata Y."/>
            <person name="Tamaki H."/>
        </authorList>
    </citation>
    <scope>NUCLEOTIDE SEQUENCE [LARGE SCALE GENOMIC DNA]</scope>
    <source>
        <strain evidence="2">BS525</strain>
    </source>
</reference>
<comment type="caution">
    <text evidence="2">The sequence shown here is derived from an EMBL/GenBank/DDBJ whole genome shotgun (WGS) entry which is preliminary data.</text>
</comment>
<dbReference type="CDD" id="cd00085">
    <property type="entry name" value="HNHc"/>
    <property type="match status" value="1"/>
</dbReference>
<organism evidence="2 3">
    <name type="scientific">Psychracetigena formicireducens</name>
    <dbReference type="NCBI Taxonomy" id="2986056"/>
    <lineage>
        <taxon>Bacteria</taxon>
        <taxon>Bacillati</taxon>
        <taxon>Candidatus Lithacetigenota</taxon>
        <taxon>Candidatus Psychracetigena</taxon>
    </lineage>
</organism>
<feature type="region of interest" description="Disordered" evidence="1">
    <location>
        <begin position="34"/>
        <end position="63"/>
    </location>
</feature>
<dbReference type="Proteomes" id="UP000811545">
    <property type="component" value="Unassembled WGS sequence"/>
</dbReference>
<dbReference type="AlphaFoldDB" id="A0A9E2BNJ6"/>
<gene>
    <name evidence="2" type="ORF">DDT42_02141</name>
</gene>
<feature type="compositionally biased region" description="Basic and acidic residues" evidence="1">
    <location>
        <begin position="34"/>
        <end position="52"/>
    </location>
</feature>
<dbReference type="InterPro" id="IPR003615">
    <property type="entry name" value="HNH_nuc"/>
</dbReference>
<evidence type="ECO:0000313" key="3">
    <source>
        <dbReference type="Proteomes" id="UP000811545"/>
    </source>
</evidence>
<evidence type="ECO:0008006" key="4">
    <source>
        <dbReference type="Google" id="ProtNLM"/>
    </source>
</evidence>
<evidence type="ECO:0000313" key="2">
    <source>
        <dbReference type="EMBL" id="MBT9146259.1"/>
    </source>
</evidence>
<sequence length="85" mass="9963">MPRKVRDYVKERKYDSKPEVMERRRKRKAARYQLEKEGLVKRGDGKHVDHKVPLSKGGSTKRNNLRVIDAKKNVSYARNKKGGIK</sequence>
<protein>
    <recommendedName>
        <fullName evidence="4">HNH endonuclease</fullName>
    </recommendedName>
</protein>
<dbReference type="EMBL" id="QLTW01000415">
    <property type="protein sequence ID" value="MBT9146259.1"/>
    <property type="molecule type" value="Genomic_DNA"/>
</dbReference>
<proteinExistence type="predicted"/>
<name>A0A9E2BNJ6_PSYF1</name>